<organism evidence="1 2">
    <name type="scientific">Phytophthora lilii</name>
    <dbReference type="NCBI Taxonomy" id="2077276"/>
    <lineage>
        <taxon>Eukaryota</taxon>
        <taxon>Sar</taxon>
        <taxon>Stramenopiles</taxon>
        <taxon>Oomycota</taxon>
        <taxon>Peronosporomycetes</taxon>
        <taxon>Peronosporales</taxon>
        <taxon>Peronosporaceae</taxon>
        <taxon>Phytophthora</taxon>
    </lineage>
</organism>
<evidence type="ECO:0000313" key="1">
    <source>
        <dbReference type="EMBL" id="GMF20130.1"/>
    </source>
</evidence>
<name>A0A9W6TVJ8_9STRA</name>
<evidence type="ECO:0000313" key="2">
    <source>
        <dbReference type="Proteomes" id="UP001165083"/>
    </source>
</evidence>
<dbReference type="EMBL" id="BSXW01000366">
    <property type="protein sequence ID" value="GMF20130.1"/>
    <property type="molecule type" value="Genomic_DNA"/>
</dbReference>
<accession>A0A9W6TVJ8</accession>
<protein>
    <submittedName>
        <fullName evidence="1">Unnamed protein product</fullName>
    </submittedName>
</protein>
<sequence>MRGPAQHHHTYFPEFWMDYKMSEVRIDKLSVVAFKSNSKYYPPAVEICPNGTMGCQDNCEKSEACTLREADGKDCLVIAMMKPGYDRGYFQTVVSNIGIPAYFCFIGYDEVNQYASDAAQRDYRENGYGEKKNNPVIVDFPSMQLTKIAASIVKDLPAGSLFSKLTLSDTDINILLSNNNSSVREIQFAWKLPNPGNTTLPYECDGGVSTLPDIIATSHSCDWIFDNQRTWSGWIDKKPACDSTFTIITFQIATPTHTGSSSTSGKDK</sequence>
<reference evidence="1" key="1">
    <citation type="submission" date="2023-04" db="EMBL/GenBank/DDBJ databases">
        <title>Phytophthora lilii NBRC 32176.</title>
        <authorList>
            <person name="Ichikawa N."/>
            <person name="Sato H."/>
            <person name="Tonouchi N."/>
        </authorList>
    </citation>
    <scope>NUCLEOTIDE SEQUENCE</scope>
    <source>
        <strain evidence="1">NBRC 32176</strain>
    </source>
</reference>
<gene>
    <name evidence="1" type="ORF">Plil01_000779000</name>
</gene>
<dbReference type="AlphaFoldDB" id="A0A9W6TVJ8"/>
<comment type="caution">
    <text evidence="1">The sequence shown here is derived from an EMBL/GenBank/DDBJ whole genome shotgun (WGS) entry which is preliminary data.</text>
</comment>
<proteinExistence type="predicted"/>
<keyword evidence="2" id="KW-1185">Reference proteome</keyword>
<dbReference type="Proteomes" id="UP001165083">
    <property type="component" value="Unassembled WGS sequence"/>
</dbReference>